<dbReference type="AlphaFoldDB" id="A0A449BAH1"/>
<dbReference type="NCBIfam" id="NF012210">
    <property type="entry name" value="PDxFFG"/>
    <property type="match status" value="1"/>
</dbReference>
<dbReference type="OrthoDB" id="398213at2"/>
<accession>A0A449BAH1</accession>
<gene>
    <name evidence="1" type="ORF">NCTC10184_00424</name>
</gene>
<organism evidence="1 2">
    <name type="scientific">Mycoplasmopsis columbinasalis</name>
    <dbReference type="NCBI Taxonomy" id="114880"/>
    <lineage>
        <taxon>Bacteria</taxon>
        <taxon>Bacillati</taxon>
        <taxon>Mycoplasmatota</taxon>
        <taxon>Mycoplasmoidales</taxon>
        <taxon>Metamycoplasmataceae</taxon>
        <taxon>Mycoplasmopsis</taxon>
    </lineage>
</organism>
<protein>
    <submittedName>
        <fullName evidence="1">Uncharacterized protein</fullName>
    </submittedName>
</protein>
<evidence type="ECO:0000313" key="1">
    <source>
        <dbReference type="EMBL" id="VEU78195.1"/>
    </source>
</evidence>
<proteinExistence type="predicted"/>
<keyword evidence="2" id="KW-1185">Reference proteome</keyword>
<reference evidence="1 2" key="1">
    <citation type="submission" date="2019-01" db="EMBL/GenBank/DDBJ databases">
        <authorList>
            <consortium name="Pathogen Informatics"/>
        </authorList>
    </citation>
    <scope>NUCLEOTIDE SEQUENCE [LARGE SCALE GENOMIC DNA]</scope>
    <source>
        <strain evidence="1 2">NCTC10184</strain>
    </source>
</reference>
<dbReference type="Proteomes" id="UP000290876">
    <property type="component" value="Chromosome"/>
</dbReference>
<name>A0A449BAH1_9BACT</name>
<dbReference type="RefSeq" id="WP_129623036.1">
    <property type="nucleotide sequence ID" value="NZ_LR215043.1"/>
</dbReference>
<dbReference type="EMBL" id="LR215043">
    <property type="protein sequence ID" value="VEU78195.1"/>
    <property type="molecule type" value="Genomic_DNA"/>
</dbReference>
<sequence length="1203" mass="137283">MKKFNFKTLVWPKYVLSAGILAAGVATALSAVYLHASKSDEKTGKTNPVAPEALINRFVSNIETDVVAKIVTKDHLSEVASYDFKNDKINYTINGENKSVDVDTYLADYFEANRELPSFQISYGTFNFFNDYIESISAAEFFKFTQWFMQNVSWGPEIITLKSFSLVRGVEHNGNAILLGQHEEKNKEITSISFFVDAFFGSLPIYSTNDGPNNHRDSLTYKLNKNELTATQLQEFLSKINDYNSYANVAKGFTDERNLDLSFRTIANYKELIGTKVWAVKVQDWTTKLEDKLINTVSQAMVEQIKQDFANDGYVYLLLIDGDTEDQARANLQSQFVKYVADDKYNLFDLIDINTVKLEEKSIFSVSTTFLSSITKQGIVRDYLKIFFQDGSSFRLFDLISNTWYETTTDDNVARIVRYNSSSHEYLKLAFDSARDRFRVLTTTYNQALETVANKLKVNAELLAQLNEKFAIYQNTEGIDDTKVDESQEPAENDYSKTAERIRFLRFAKEALFSTHKAKLLFSAYQLIEAFKAETFVQTYNTQEQALLNESTERRDLDVRKSEFTTKINEIYTKYWNDLALLVDGQIDGKVVERQNLTNRFIYNVDLGDLPNYLITLNTLTKKTNEHRINWRDFANLNGFLRKKVSENIVNGVAKENTATKFFFYNNTDEQPLDSLKDNTTSSEIDQEVLINEIHALEARTNAIQTEITNLNSSLFKDEVNGENLSAWTILNSVYATQDVTPLPFNFKLPGHEKFDGSIESNGELKAFLEFSYLRPENQTNSYLELFINYILEGNQNPPANSNENLGLRGILAKANAIIDANAKNIYDALVDVDPATLVQPGQDKATSAAYIAYVSNLLNFFKQTGFTWEQYSNLVGLFNNFDALKKRLANQLSTKITKFNDLQVELAEKTIDLRFKRIVWNLVSNVLNLNNEEFLSAYRTLINTYNTKKNALVSEQKAKLDAQILKTTISKTILLNSIGQQYQANSFGVFYDHKLSDYYKNFVNETLETEAQIKAFFDKIAIYAQNVDFDQARDKFIFSQDEKVSLGRTTISLLDEWAHDANRKSILTLLAGGDREAANPASKNKKKAADVSAEFKNIFKDSSGNTVIDDAVGGENATYLTFFNTFEQIFLNNFSAMLRALKEANFKTKLEKVIARLSKKYEFFKTKHPDPTAYTEDEIRKSNLFLNTILAFNELSKYFNTG</sequence>
<dbReference type="KEGG" id="mcob:NCTC10184_00424"/>
<evidence type="ECO:0000313" key="2">
    <source>
        <dbReference type="Proteomes" id="UP000290876"/>
    </source>
</evidence>